<evidence type="ECO:0000256" key="1">
    <source>
        <dbReference type="SAM" id="MobiDB-lite"/>
    </source>
</evidence>
<feature type="domain" description="Putative heavy-metal chelation" evidence="2">
    <location>
        <begin position="144"/>
        <end position="274"/>
    </location>
</feature>
<feature type="region of interest" description="Disordered" evidence="1">
    <location>
        <begin position="288"/>
        <end position="307"/>
    </location>
</feature>
<dbReference type="SUPFAM" id="SSF159713">
    <property type="entry name" value="Dhaf3308-like"/>
    <property type="match status" value="1"/>
</dbReference>
<dbReference type="Proteomes" id="UP000282323">
    <property type="component" value="Unassembled WGS sequence"/>
</dbReference>
<feature type="compositionally biased region" description="Polar residues" evidence="1">
    <location>
        <begin position="297"/>
        <end position="307"/>
    </location>
</feature>
<accession>A0A3N6LTW4</accession>
<dbReference type="AlphaFoldDB" id="A0A3N6LTW4"/>
<dbReference type="InterPro" id="IPR007161">
    <property type="entry name" value="DUF364"/>
</dbReference>
<comment type="caution">
    <text evidence="3">The sequence shown here is derived from an EMBL/GenBank/DDBJ whole genome shotgun (WGS) entry which is preliminary data.</text>
</comment>
<dbReference type="RefSeq" id="WP_124197209.1">
    <property type="nucleotide sequence ID" value="NZ_REGA01000022.1"/>
</dbReference>
<proteinExistence type="predicted"/>
<sequence length="307" mass="31713">MIDPVLTDTRDRLADAGALAGVTPDRVTVGDRAILVELSPDDAPVGADTPLAGVAHRPRGADEWLPTSDPTLEDLLEPIEIGASVDREPSVGVDPDDADGPDGGATVGPDPTGRAVAVATLNALSAPFLEWRDGDPMALLEPSIETITTVGLFRPAFRTFDDVDVRVIERRAVGQISTPPGVCVSTFEPDEAERAMDGAEVVFVTGSAFVYGGASRYLEIAPPSATVVVIGATASFLPGPLFEAGVDVVAGAAVEDPDAVRAAIRAGNCGTGLHDSGLRKGYVATQRPSGIRLDPNASDSLRSTDNP</sequence>
<reference evidence="3 4" key="1">
    <citation type="submission" date="2018-10" db="EMBL/GenBank/DDBJ databases">
        <title>Natrarchaeobius chitinivorans gen. nov., sp. nov., and Natrarchaeobius haloalkaliphilus sp. nov., alkaliphilic, chitin-utilizing haloarchaea from hypersaline alkaline lakes.</title>
        <authorList>
            <person name="Sorokin D.Y."/>
            <person name="Elcheninov A.G."/>
            <person name="Kostrikina N.A."/>
            <person name="Bale N.J."/>
            <person name="Sinninghe Damste J.S."/>
            <person name="Khijniak T.V."/>
            <person name="Kublanov I.V."/>
            <person name="Toshchakov S.V."/>
        </authorList>
    </citation>
    <scope>NUCLEOTIDE SEQUENCE [LARGE SCALE GENOMIC DNA]</scope>
    <source>
        <strain evidence="3 4">AArcht4T</strain>
    </source>
</reference>
<keyword evidence="4" id="KW-1185">Reference proteome</keyword>
<dbReference type="Pfam" id="PF04016">
    <property type="entry name" value="DUF364"/>
    <property type="match status" value="1"/>
</dbReference>
<dbReference type="Gene3D" id="3.40.50.11590">
    <property type="match status" value="1"/>
</dbReference>
<dbReference type="OrthoDB" id="203834at2157"/>
<dbReference type="EMBL" id="REGA01000022">
    <property type="protein sequence ID" value="RQG90934.1"/>
    <property type="molecule type" value="Genomic_DNA"/>
</dbReference>
<protein>
    <recommendedName>
        <fullName evidence="2">Putative heavy-metal chelation domain-containing protein</fullName>
    </recommendedName>
</protein>
<name>A0A3N6LTW4_NATCH</name>
<feature type="region of interest" description="Disordered" evidence="1">
    <location>
        <begin position="83"/>
        <end position="108"/>
    </location>
</feature>
<gene>
    <name evidence="3" type="ORF">EA473_19285</name>
</gene>
<evidence type="ECO:0000313" key="3">
    <source>
        <dbReference type="EMBL" id="RQG90934.1"/>
    </source>
</evidence>
<organism evidence="3 4">
    <name type="scientific">Natrarchaeobius chitinivorans</name>
    <dbReference type="NCBI Taxonomy" id="1679083"/>
    <lineage>
        <taxon>Archaea</taxon>
        <taxon>Methanobacteriati</taxon>
        <taxon>Methanobacteriota</taxon>
        <taxon>Stenosarchaea group</taxon>
        <taxon>Halobacteria</taxon>
        <taxon>Halobacteriales</taxon>
        <taxon>Natrialbaceae</taxon>
        <taxon>Natrarchaeobius</taxon>
    </lineage>
</organism>
<evidence type="ECO:0000313" key="4">
    <source>
        <dbReference type="Proteomes" id="UP000282323"/>
    </source>
</evidence>
<evidence type="ECO:0000259" key="2">
    <source>
        <dbReference type="Pfam" id="PF04016"/>
    </source>
</evidence>